<name>A0ABQ5MVW9_9MICC</name>
<accession>A0ABQ5MVW9</accession>
<comment type="caution">
    <text evidence="2">The sequence shown here is derived from an EMBL/GenBank/DDBJ whole genome shotgun (WGS) entry which is preliminary data.</text>
</comment>
<keyword evidence="3" id="KW-1185">Reference proteome</keyword>
<dbReference type="Gene3D" id="3.50.50.60">
    <property type="entry name" value="FAD/NAD(P)-binding domain"/>
    <property type="match status" value="1"/>
</dbReference>
<dbReference type="Pfam" id="PF01494">
    <property type="entry name" value="FAD_binding_3"/>
    <property type="match status" value="1"/>
</dbReference>
<dbReference type="Proteomes" id="UP001209654">
    <property type="component" value="Unassembled WGS sequence"/>
</dbReference>
<dbReference type="InterPro" id="IPR036188">
    <property type="entry name" value="FAD/NAD-bd_sf"/>
</dbReference>
<protein>
    <recommendedName>
        <fullName evidence="1">FAD-binding domain-containing protein</fullName>
    </recommendedName>
</protein>
<feature type="domain" description="FAD-binding" evidence="1">
    <location>
        <begin position="2"/>
        <end position="122"/>
    </location>
</feature>
<evidence type="ECO:0000313" key="2">
    <source>
        <dbReference type="EMBL" id="GLB68085.1"/>
    </source>
</evidence>
<gene>
    <name evidence="2" type="ORF">AHIS1636_25270</name>
</gene>
<sequence>MVIGAGLPGLAVASELSRHGIPSVVLEGMERAPRRRAGVRDTAAATERSDLLRLLRGYASSHALDVRHSTSARTVKRGGAGNQWMVQTELGVLRADSLVITDCPQNQVRRFLRGAGISSGRDIVASLKALGIYLVGVTELLAPSTREIIRQAKVVSDSIAGGRLLLA</sequence>
<organism evidence="2 3">
    <name type="scientific">Arthrobacter mangrovi</name>
    <dbReference type="NCBI Taxonomy" id="2966350"/>
    <lineage>
        <taxon>Bacteria</taxon>
        <taxon>Bacillati</taxon>
        <taxon>Actinomycetota</taxon>
        <taxon>Actinomycetes</taxon>
        <taxon>Micrococcales</taxon>
        <taxon>Micrococcaceae</taxon>
        <taxon>Arthrobacter</taxon>
    </lineage>
</organism>
<dbReference type="InterPro" id="IPR002938">
    <property type="entry name" value="FAD-bd"/>
</dbReference>
<evidence type="ECO:0000259" key="1">
    <source>
        <dbReference type="Pfam" id="PF01494"/>
    </source>
</evidence>
<reference evidence="2 3" key="1">
    <citation type="journal article" date="2023" name="Int. J. Syst. Evol. Microbiol.">
        <title>Arthrobacter mangrovi sp. nov., an actinobacterium isolated from the rhizosphere of a mangrove.</title>
        <authorList>
            <person name="Hamada M."/>
            <person name="Saitou S."/>
            <person name="Enomoto N."/>
            <person name="Nanri K."/>
            <person name="Hidaka K."/>
            <person name="Miura T."/>
            <person name="Tamura T."/>
        </authorList>
    </citation>
    <scope>NUCLEOTIDE SEQUENCE [LARGE SCALE GENOMIC DNA]</scope>
    <source>
        <strain evidence="2 3">NBRC 112813</strain>
    </source>
</reference>
<proteinExistence type="predicted"/>
<dbReference type="SUPFAM" id="SSF51905">
    <property type="entry name" value="FAD/NAD(P)-binding domain"/>
    <property type="match status" value="1"/>
</dbReference>
<dbReference type="EMBL" id="BRVS01000012">
    <property type="protein sequence ID" value="GLB68085.1"/>
    <property type="molecule type" value="Genomic_DNA"/>
</dbReference>
<evidence type="ECO:0000313" key="3">
    <source>
        <dbReference type="Proteomes" id="UP001209654"/>
    </source>
</evidence>